<proteinExistence type="predicted"/>
<evidence type="ECO:0000313" key="4">
    <source>
        <dbReference type="EMBL" id="KAF8472945.1"/>
    </source>
</evidence>
<reference evidence="4" key="1">
    <citation type="submission" date="2019-10" db="EMBL/GenBank/DDBJ databases">
        <authorList>
            <consortium name="DOE Joint Genome Institute"/>
            <person name="Kuo A."/>
            <person name="Miyauchi S."/>
            <person name="Kiss E."/>
            <person name="Drula E."/>
            <person name="Kohler A."/>
            <person name="Sanchez-Garcia M."/>
            <person name="Andreopoulos B."/>
            <person name="Barry K.W."/>
            <person name="Bonito G."/>
            <person name="Buee M."/>
            <person name="Carver A."/>
            <person name="Chen C."/>
            <person name="Cichocki N."/>
            <person name="Clum A."/>
            <person name="Culley D."/>
            <person name="Crous P.W."/>
            <person name="Fauchery L."/>
            <person name="Girlanda M."/>
            <person name="Hayes R."/>
            <person name="Keri Z."/>
            <person name="LaButti K."/>
            <person name="Lipzen A."/>
            <person name="Lombard V."/>
            <person name="Magnuson J."/>
            <person name="Maillard F."/>
            <person name="Morin E."/>
            <person name="Murat C."/>
            <person name="Nolan M."/>
            <person name="Ohm R."/>
            <person name="Pangilinan J."/>
            <person name="Pereira M."/>
            <person name="Perotto S."/>
            <person name="Peter M."/>
            <person name="Riley R."/>
            <person name="Sitrit Y."/>
            <person name="Stielow B."/>
            <person name="Szollosi G."/>
            <person name="Zifcakova L."/>
            <person name="Stursova M."/>
            <person name="Spatafora J.W."/>
            <person name="Tedersoo L."/>
            <person name="Vaario L.-M."/>
            <person name="Yamada A."/>
            <person name="Yan M."/>
            <person name="Wang P."/>
            <person name="Xu J."/>
            <person name="Bruns T."/>
            <person name="Baldrian P."/>
            <person name="Vilgalys R."/>
            <person name="Henrissat B."/>
            <person name="Grigoriev I.V."/>
            <person name="Hibbett D."/>
            <person name="Nagy L.G."/>
            <person name="Martin F.M."/>
        </authorList>
    </citation>
    <scope>NUCLEOTIDE SEQUENCE</scope>
    <source>
        <strain evidence="4">Prilba</strain>
    </source>
</reference>
<dbReference type="PROSITE" id="PS50157">
    <property type="entry name" value="ZINC_FINGER_C2H2_2"/>
    <property type="match status" value="1"/>
</dbReference>
<accession>A0A9P5MN27</accession>
<comment type="caution">
    <text evidence="4">The sequence shown here is derived from an EMBL/GenBank/DDBJ whole genome shotgun (WGS) entry which is preliminary data.</text>
</comment>
<evidence type="ECO:0000256" key="2">
    <source>
        <dbReference type="SAM" id="MobiDB-lite"/>
    </source>
</evidence>
<sequence length="198" mass="22455">MSVTSQPSDSAQDSAKQSASPAHSEFLQLNTLTEHPPFDSENETPTEQQDGYTPSRSVTPSPFQDHVDVQPNEPTPTIPPECPICGKKFTRAQERDRHLESYLPHSIHCPFQDCPWTGRRRWDLKTHWEKKHPKTGQILGREKNKIYDPKEFVKSIVDGTSHLEVARSALLKVRERLIELGKVDVGANVLGRKLDIEN</sequence>
<dbReference type="SUPFAM" id="SSF49599">
    <property type="entry name" value="TRAF domain-like"/>
    <property type="match status" value="1"/>
</dbReference>
<keyword evidence="1" id="KW-0479">Metal-binding</keyword>
<dbReference type="InterPro" id="IPR013087">
    <property type="entry name" value="Znf_C2H2_type"/>
</dbReference>
<organism evidence="4 5">
    <name type="scientific">Russula ochroleuca</name>
    <dbReference type="NCBI Taxonomy" id="152965"/>
    <lineage>
        <taxon>Eukaryota</taxon>
        <taxon>Fungi</taxon>
        <taxon>Dikarya</taxon>
        <taxon>Basidiomycota</taxon>
        <taxon>Agaricomycotina</taxon>
        <taxon>Agaricomycetes</taxon>
        <taxon>Russulales</taxon>
        <taxon>Russulaceae</taxon>
        <taxon>Russula</taxon>
    </lineage>
</organism>
<keyword evidence="1" id="KW-0863">Zinc-finger</keyword>
<keyword evidence="5" id="KW-1185">Reference proteome</keyword>
<dbReference type="Pfam" id="PF00096">
    <property type="entry name" value="zf-C2H2"/>
    <property type="match status" value="1"/>
</dbReference>
<evidence type="ECO:0000256" key="1">
    <source>
        <dbReference type="PROSITE-ProRule" id="PRU00042"/>
    </source>
</evidence>
<keyword evidence="1" id="KW-0862">Zinc</keyword>
<feature type="region of interest" description="Disordered" evidence="2">
    <location>
        <begin position="1"/>
        <end position="81"/>
    </location>
</feature>
<dbReference type="OrthoDB" id="3162396at2759"/>
<dbReference type="EMBL" id="WHVB01000019">
    <property type="protein sequence ID" value="KAF8472945.1"/>
    <property type="molecule type" value="Genomic_DNA"/>
</dbReference>
<dbReference type="Proteomes" id="UP000759537">
    <property type="component" value="Unassembled WGS sequence"/>
</dbReference>
<evidence type="ECO:0000313" key="5">
    <source>
        <dbReference type="Proteomes" id="UP000759537"/>
    </source>
</evidence>
<protein>
    <recommendedName>
        <fullName evidence="3">C2H2-type domain-containing protein</fullName>
    </recommendedName>
</protein>
<reference evidence="4" key="2">
    <citation type="journal article" date="2020" name="Nat. Commun.">
        <title>Large-scale genome sequencing of mycorrhizal fungi provides insights into the early evolution of symbiotic traits.</title>
        <authorList>
            <person name="Miyauchi S."/>
            <person name="Kiss E."/>
            <person name="Kuo A."/>
            <person name="Drula E."/>
            <person name="Kohler A."/>
            <person name="Sanchez-Garcia M."/>
            <person name="Morin E."/>
            <person name="Andreopoulos B."/>
            <person name="Barry K.W."/>
            <person name="Bonito G."/>
            <person name="Buee M."/>
            <person name="Carver A."/>
            <person name="Chen C."/>
            <person name="Cichocki N."/>
            <person name="Clum A."/>
            <person name="Culley D."/>
            <person name="Crous P.W."/>
            <person name="Fauchery L."/>
            <person name="Girlanda M."/>
            <person name="Hayes R.D."/>
            <person name="Keri Z."/>
            <person name="LaButti K."/>
            <person name="Lipzen A."/>
            <person name="Lombard V."/>
            <person name="Magnuson J."/>
            <person name="Maillard F."/>
            <person name="Murat C."/>
            <person name="Nolan M."/>
            <person name="Ohm R.A."/>
            <person name="Pangilinan J."/>
            <person name="Pereira M.F."/>
            <person name="Perotto S."/>
            <person name="Peter M."/>
            <person name="Pfister S."/>
            <person name="Riley R."/>
            <person name="Sitrit Y."/>
            <person name="Stielow J.B."/>
            <person name="Szollosi G."/>
            <person name="Zifcakova L."/>
            <person name="Stursova M."/>
            <person name="Spatafora J.W."/>
            <person name="Tedersoo L."/>
            <person name="Vaario L.M."/>
            <person name="Yamada A."/>
            <person name="Yan M."/>
            <person name="Wang P."/>
            <person name="Xu J."/>
            <person name="Bruns T."/>
            <person name="Baldrian P."/>
            <person name="Vilgalys R."/>
            <person name="Dunand C."/>
            <person name="Henrissat B."/>
            <person name="Grigoriev I.V."/>
            <person name="Hibbett D."/>
            <person name="Nagy L.G."/>
            <person name="Martin F.M."/>
        </authorList>
    </citation>
    <scope>NUCLEOTIDE SEQUENCE</scope>
    <source>
        <strain evidence="4">Prilba</strain>
    </source>
</reference>
<dbReference type="Gene3D" id="3.30.160.60">
    <property type="entry name" value="Classic Zinc Finger"/>
    <property type="match status" value="1"/>
</dbReference>
<feature type="compositionally biased region" description="Low complexity" evidence="2">
    <location>
        <begin position="1"/>
        <end position="22"/>
    </location>
</feature>
<feature type="compositionally biased region" description="Polar residues" evidence="2">
    <location>
        <begin position="43"/>
        <end position="62"/>
    </location>
</feature>
<gene>
    <name evidence="4" type="ORF">DFH94DRAFT_144559</name>
</gene>
<name>A0A9P5MN27_9AGAM</name>
<dbReference type="SMART" id="SM00355">
    <property type="entry name" value="ZnF_C2H2"/>
    <property type="match status" value="2"/>
</dbReference>
<evidence type="ECO:0000259" key="3">
    <source>
        <dbReference type="PROSITE" id="PS50157"/>
    </source>
</evidence>
<dbReference type="GO" id="GO:0008270">
    <property type="term" value="F:zinc ion binding"/>
    <property type="evidence" value="ECO:0007669"/>
    <property type="project" value="UniProtKB-KW"/>
</dbReference>
<dbReference type="AlphaFoldDB" id="A0A9P5MN27"/>
<feature type="domain" description="C2H2-type" evidence="3">
    <location>
        <begin position="80"/>
        <end position="110"/>
    </location>
</feature>